<dbReference type="Gene3D" id="3.40.50.150">
    <property type="entry name" value="Vaccinia Virus protein VP39"/>
    <property type="match status" value="1"/>
</dbReference>
<evidence type="ECO:0000256" key="2">
    <source>
        <dbReference type="ARBA" id="ARBA00022679"/>
    </source>
</evidence>
<reference evidence="5" key="1">
    <citation type="journal article" date="2023" name="Science">
        <title>Elucidation of the pathway for biosynthesis of saponin adjuvants from the soapbark tree.</title>
        <authorList>
            <person name="Reed J."/>
            <person name="Orme A."/>
            <person name="El-Demerdash A."/>
            <person name="Owen C."/>
            <person name="Martin L.B.B."/>
            <person name="Misra R.C."/>
            <person name="Kikuchi S."/>
            <person name="Rejzek M."/>
            <person name="Martin A.C."/>
            <person name="Harkess A."/>
            <person name="Leebens-Mack J."/>
            <person name="Louveau T."/>
            <person name="Stephenson M.J."/>
            <person name="Osbourn A."/>
        </authorList>
    </citation>
    <scope>NUCLEOTIDE SEQUENCE</scope>
    <source>
        <strain evidence="5">S10</strain>
    </source>
</reference>
<dbReference type="InterPro" id="IPR005299">
    <property type="entry name" value="MeTrfase_7"/>
</dbReference>
<dbReference type="PANTHER" id="PTHR31009">
    <property type="entry name" value="S-ADENOSYL-L-METHIONINE:CARBOXYL METHYLTRANSFERASE FAMILY PROTEIN"/>
    <property type="match status" value="1"/>
</dbReference>
<dbReference type="GO" id="GO:0046872">
    <property type="term" value="F:metal ion binding"/>
    <property type="evidence" value="ECO:0007669"/>
    <property type="project" value="UniProtKB-KW"/>
</dbReference>
<organism evidence="5 6">
    <name type="scientific">Quillaja saponaria</name>
    <name type="common">Soap bark tree</name>
    <dbReference type="NCBI Taxonomy" id="32244"/>
    <lineage>
        <taxon>Eukaryota</taxon>
        <taxon>Viridiplantae</taxon>
        <taxon>Streptophyta</taxon>
        <taxon>Embryophyta</taxon>
        <taxon>Tracheophyta</taxon>
        <taxon>Spermatophyta</taxon>
        <taxon>Magnoliopsida</taxon>
        <taxon>eudicotyledons</taxon>
        <taxon>Gunneridae</taxon>
        <taxon>Pentapetalae</taxon>
        <taxon>rosids</taxon>
        <taxon>fabids</taxon>
        <taxon>Fabales</taxon>
        <taxon>Quillajaceae</taxon>
        <taxon>Quillaja</taxon>
    </lineage>
</organism>
<evidence type="ECO:0000313" key="6">
    <source>
        <dbReference type="Proteomes" id="UP001163823"/>
    </source>
</evidence>
<dbReference type="Pfam" id="PF03492">
    <property type="entry name" value="Methyltransf_7"/>
    <property type="match status" value="1"/>
</dbReference>
<keyword evidence="6" id="KW-1185">Reference proteome</keyword>
<dbReference type="GO" id="GO:0008168">
    <property type="term" value="F:methyltransferase activity"/>
    <property type="evidence" value="ECO:0007669"/>
    <property type="project" value="UniProtKB-KW"/>
</dbReference>
<comment type="caution">
    <text evidence="5">The sequence shown here is derived from an EMBL/GenBank/DDBJ whole genome shotgun (WGS) entry which is preliminary data.</text>
</comment>
<dbReference type="Proteomes" id="UP001163823">
    <property type="component" value="Chromosome 14"/>
</dbReference>
<gene>
    <name evidence="5" type="ORF">O6P43_032478</name>
</gene>
<dbReference type="KEGG" id="qsa:O6P43_032478"/>
<evidence type="ECO:0000256" key="1">
    <source>
        <dbReference type="ARBA" id="ARBA00022603"/>
    </source>
</evidence>
<dbReference type="EMBL" id="JARAOO010000014">
    <property type="protein sequence ID" value="KAJ7942861.1"/>
    <property type="molecule type" value="Genomic_DNA"/>
</dbReference>
<proteinExistence type="predicted"/>
<keyword evidence="1 5" id="KW-0489">Methyltransferase</keyword>
<dbReference type="Gene3D" id="1.10.1200.270">
    <property type="entry name" value="Methyltransferase, alpha-helical capping domain"/>
    <property type="match status" value="1"/>
</dbReference>
<name>A0AAD7KNT7_QUISA</name>
<evidence type="ECO:0000256" key="4">
    <source>
        <dbReference type="ARBA" id="ARBA00022842"/>
    </source>
</evidence>
<sequence length="381" mass="42779">MADSKHDQLLNPVLPLTNGKQVAIVSLPANGGTGKHSYSKNSVYQQLCANVEKLKIREQILEKLEVKLLSHLSNTIRVADFGCAAGPNTFITMENVLEAIKHKYQIQCPNSDQMPQFQVFFNDLVSNDFNTLFTSLSPDREYFAAGVPGSFYDQLFPNSFLHFVNNTLALHWLSELPAELQDTNSLSYNKGRIHHTSAPKEVVDAYAAQFARDVSSFLTARAKELVPGGMLVIVMPGIPYGMPFAETPTGMMFDFMASILSDMVKEGSISESQLDNFNLPFYAASPEDIITLVEQKGEFIIERLELTDPSSWLKGPINIREWIDHARAAMEGHFSRHFGLGILDDFFERLTEQLSNNSEELESKYRDKTQLSVILKRKDSV</sequence>
<dbReference type="SUPFAM" id="SSF53335">
    <property type="entry name" value="S-adenosyl-L-methionine-dependent methyltransferases"/>
    <property type="match status" value="1"/>
</dbReference>
<keyword evidence="2" id="KW-0808">Transferase</keyword>
<keyword evidence="3" id="KW-0479">Metal-binding</keyword>
<dbReference type="InterPro" id="IPR042086">
    <property type="entry name" value="MeTrfase_capping"/>
</dbReference>
<accession>A0AAD7KNT7</accession>
<dbReference type="AlphaFoldDB" id="A0AAD7KNT7"/>
<dbReference type="GO" id="GO:0032259">
    <property type="term" value="P:methylation"/>
    <property type="evidence" value="ECO:0007669"/>
    <property type="project" value="UniProtKB-KW"/>
</dbReference>
<evidence type="ECO:0000313" key="5">
    <source>
        <dbReference type="EMBL" id="KAJ7942861.1"/>
    </source>
</evidence>
<dbReference type="InterPro" id="IPR029063">
    <property type="entry name" value="SAM-dependent_MTases_sf"/>
</dbReference>
<keyword evidence="4" id="KW-0460">Magnesium</keyword>
<protein>
    <submittedName>
        <fullName evidence="5">S-adenosylmethionine-dependent methyltransferase</fullName>
    </submittedName>
</protein>
<evidence type="ECO:0000256" key="3">
    <source>
        <dbReference type="ARBA" id="ARBA00022723"/>
    </source>
</evidence>